<organism evidence="2">
    <name type="scientific">bioreactor metagenome</name>
    <dbReference type="NCBI Taxonomy" id="1076179"/>
    <lineage>
        <taxon>unclassified sequences</taxon>
        <taxon>metagenomes</taxon>
        <taxon>ecological metagenomes</taxon>
    </lineage>
</organism>
<accession>A0A645JI66</accession>
<name>A0A645JI66_9ZZZZ</name>
<protein>
    <submittedName>
        <fullName evidence="2">Uncharacterized protein</fullName>
    </submittedName>
</protein>
<reference evidence="2" key="1">
    <citation type="submission" date="2019-08" db="EMBL/GenBank/DDBJ databases">
        <authorList>
            <person name="Kucharzyk K."/>
            <person name="Murdoch R.W."/>
            <person name="Higgins S."/>
            <person name="Loffler F."/>
        </authorList>
    </citation>
    <scope>NUCLEOTIDE SEQUENCE</scope>
</reference>
<dbReference type="EMBL" id="VSSQ01133167">
    <property type="protein sequence ID" value="MPN59303.1"/>
    <property type="molecule type" value="Genomic_DNA"/>
</dbReference>
<dbReference type="InterPro" id="IPR029052">
    <property type="entry name" value="Metallo-depent_PP-like"/>
</dbReference>
<gene>
    <name evidence="2" type="ORF">SDC9_207024</name>
</gene>
<evidence type="ECO:0000313" key="2">
    <source>
        <dbReference type="EMBL" id="MPN59303.1"/>
    </source>
</evidence>
<proteinExistence type="predicted"/>
<feature type="region of interest" description="Disordered" evidence="1">
    <location>
        <begin position="1"/>
        <end position="20"/>
    </location>
</feature>
<comment type="caution">
    <text evidence="2">The sequence shown here is derived from an EMBL/GenBank/DDBJ whole genome shotgun (WGS) entry which is preliminary data.</text>
</comment>
<sequence>MNPGSVGIPHGHGGKAQFAMLHSDGGPWEESFFQLEYPRRQTVRALHESGLFQDALVWARLTEYALLTGDDRTMQCLEGALDLCQRTQGHRELSRIPEDCWEKAARQMGL</sequence>
<evidence type="ECO:0000256" key="1">
    <source>
        <dbReference type="SAM" id="MobiDB-lite"/>
    </source>
</evidence>
<dbReference type="Gene3D" id="3.60.21.10">
    <property type="match status" value="1"/>
</dbReference>
<dbReference type="AlphaFoldDB" id="A0A645JI66"/>